<dbReference type="OMA" id="RAGCGMQ"/>
<reference evidence="1" key="2">
    <citation type="submission" date="2025-08" db="UniProtKB">
        <authorList>
            <consortium name="Ensembl"/>
        </authorList>
    </citation>
    <scope>IDENTIFICATION</scope>
</reference>
<evidence type="ECO:0000313" key="1">
    <source>
        <dbReference type="Ensembl" id="ENSNLEP00000003233.3"/>
    </source>
</evidence>
<dbReference type="Pfam" id="PF15399">
    <property type="entry name" value="DUF4620"/>
    <property type="match status" value="1"/>
</dbReference>
<dbReference type="AlphaFoldDB" id="G1QQL5"/>
<name>G1QQL5_NOMLE</name>
<accession>G1QQL5</accession>
<sequence length="176" mass="18438">MASTALRGGMSWAGPGMGCRGDGLLLAMSGSPLELSFSNLDLPGAGEAGLEHHPLLGRLFISTVPRWPHLSSQSGFKPPDRCARSLCNVLTHQEAPGSAMPPAAAQPSAHGTLVPPATAHEPVDHPALHGPACCCWLSLPGQWPLAIRLGWDLDLEAGPSSGKLCPRARRWQPLPS</sequence>
<organism evidence="1 2">
    <name type="scientific">Nomascus leucogenys</name>
    <name type="common">Northern white-cheeked gibbon</name>
    <name type="synonym">Hylobates leucogenys</name>
    <dbReference type="NCBI Taxonomy" id="61853"/>
    <lineage>
        <taxon>Eukaryota</taxon>
        <taxon>Metazoa</taxon>
        <taxon>Chordata</taxon>
        <taxon>Craniata</taxon>
        <taxon>Vertebrata</taxon>
        <taxon>Euteleostomi</taxon>
        <taxon>Mammalia</taxon>
        <taxon>Eutheria</taxon>
        <taxon>Euarchontoglires</taxon>
        <taxon>Primates</taxon>
        <taxon>Haplorrhini</taxon>
        <taxon>Catarrhini</taxon>
        <taxon>Hylobatidae</taxon>
        <taxon>Nomascus</taxon>
    </lineage>
</organism>
<dbReference type="Ensembl" id="ENSNLET00000003395.2">
    <property type="protein sequence ID" value="ENSNLEP00000003233.3"/>
    <property type="gene ID" value="ENSNLEG00000002674.2"/>
</dbReference>
<proteinExistence type="predicted"/>
<dbReference type="eggNOG" id="ENOG502TERA">
    <property type="taxonomic scope" value="Eukaryota"/>
</dbReference>
<reference evidence="1" key="3">
    <citation type="submission" date="2025-09" db="UniProtKB">
        <authorList>
            <consortium name="Ensembl"/>
        </authorList>
    </citation>
    <scope>IDENTIFICATION</scope>
</reference>
<dbReference type="HOGENOM" id="CLU_141714_0_0_1"/>
<dbReference type="InParanoid" id="G1QQL5"/>
<reference evidence="1 2" key="1">
    <citation type="submission" date="2012-10" db="EMBL/GenBank/DDBJ databases">
        <authorList>
            <consortium name="Gibbon Genome Sequencing Consortium"/>
        </authorList>
    </citation>
    <scope>NUCLEOTIDE SEQUENCE [LARGE SCALE GENOMIC DNA]</scope>
</reference>
<protein>
    <submittedName>
        <fullName evidence="1">Uncharacterized protein</fullName>
    </submittedName>
</protein>
<dbReference type="Proteomes" id="UP000001073">
    <property type="component" value="Chromosome 4"/>
</dbReference>
<dbReference type="EMBL" id="ADFV01134037">
    <property type="status" value="NOT_ANNOTATED_CDS"/>
    <property type="molecule type" value="Genomic_DNA"/>
</dbReference>
<keyword evidence="2" id="KW-1185">Reference proteome</keyword>
<evidence type="ECO:0000313" key="2">
    <source>
        <dbReference type="Proteomes" id="UP000001073"/>
    </source>
</evidence>
<dbReference type="GeneTree" id="ENSGT00390000000843"/>
<gene>
    <name evidence="1" type="primary">C4H11orf21</name>
</gene>
<dbReference type="InterPro" id="IPR027894">
    <property type="entry name" value="DUF4620"/>
</dbReference>